<dbReference type="PANTHER" id="PTHR30143:SF0">
    <property type="entry name" value="2-KETO-4-PENTENOATE HYDRATASE"/>
    <property type="match status" value="1"/>
</dbReference>
<evidence type="ECO:0000313" key="2">
    <source>
        <dbReference type="Proteomes" id="UP001597427"/>
    </source>
</evidence>
<dbReference type="InterPro" id="IPR036663">
    <property type="entry name" value="Fumarylacetoacetase_C_sf"/>
</dbReference>
<dbReference type="EMBL" id="JBHUMO010000044">
    <property type="protein sequence ID" value="MFD2729372.1"/>
    <property type="molecule type" value="Genomic_DNA"/>
</dbReference>
<sequence length="261" mass="28039">MTLSSEQQALAEALLDAYKTGHSLPIEQAATAVSTLEDAYGIQAMVSQKKDTPIAGYKISLTSEQTQKLFASDEPLYGAEEQAQMLTSPATVNLADFLEPLVEIELVFTATETLSETDTLPELCEKLTVAPGIELPDSRFADWFPDLNKYLVVSDGAVGGRIVVGTSQPVTNFSLEELATIQGTLTIDDQKVAEGLSSEVLTNPLLSVQWLIKKLAQTNQTISAGMHISSGTFIFPVPLKKGSFKASYSHGIGEVIVQAIE</sequence>
<dbReference type="Gene3D" id="3.90.850.10">
    <property type="entry name" value="Fumarylacetoacetase-like, C-terminal domain"/>
    <property type="match status" value="1"/>
</dbReference>
<protein>
    <submittedName>
        <fullName evidence="1">2-keto-4-pentenoate hydratase</fullName>
    </submittedName>
</protein>
<dbReference type="PANTHER" id="PTHR30143">
    <property type="entry name" value="ACID HYDRATASE"/>
    <property type="match status" value="1"/>
</dbReference>
<dbReference type="InterPro" id="IPR050772">
    <property type="entry name" value="Hydratase-Decarb/MhpD_sf"/>
</dbReference>
<comment type="caution">
    <text evidence="1">The sequence shown here is derived from an EMBL/GenBank/DDBJ whole genome shotgun (WGS) entry which is preliminary data.</text>
</comment>
<dbReference type="RefSeq" id="WP_379981650.1">
    <property type="nucleotide sequence ID" value="NZ_JBHUMO010000044.1"/>
</dbReference>
<organism evidence="1 2">
    <name type="scientific">Enterococcus camelliae</name>
    <dbReference type="NCBI Taxonomy" id="453959"/>
    <lineage>
        <taxon>Bacteria</taxon>
        <taxon>Bacillati</taxon>
        <taxon>Bacillota</taxon>
        <taxon>Bacilli</taxon>
        <taxon>Lactobacillales</taxon>
        <taxon>Enterococcaceae</taxon>
        <taxon>Enterococcus</taxon>
    </lineage>
</organism>
<accession>A0ABW5TJJ6</accession>
<gene>
    <name evidence="1" type="ORF">ACFSR0_08030</name>
</gene>
<dbReference type="Proteomes" id="UP001597427">
    <property type="component" value="Unassembled WGS sequence"/>
</dbReference>
<evidence type="ECO:0000313" key="1">
    <source>
        <dbReference type="EMBL" id="MFD2729372.1"/>
    </source>
</evidence>
<proteinExistence type="predicted"/>
<dbReference type="SUPFAM" id="SSF56529">
    <property type="entry name" value="FAH"/>
    <property type="match status" value="1"/>
</dbReference>
<name>A0ABW5TJJ6_9ENTE</name>
<keyword evidence="2" id="KW-1185">Reference proteome</keyword>
<reference evidence="2" key="1">
    <citation type="journal article" date="2019" name="Int. J. Syst. Evol. Microbiol.">
        <title>The Global Catalogue of Microorganisms (GCM) 10K type strain sequencing project: providing services to taxonomists for standard genome sequencing and annotation.</title>
        <authorList>
            <consortium name="The Broad Institute Genomics Platform"/>
            <consortium name="The Broad Institute Genome Sequencing Center for Infectious Disease"/>
            <person name="Wu L."/>
            <person name="Ma J."/>
        </authorList>
    </citation>
    <scope>NUCLEOTIDE SEQUENCE [LARGE SCALE GENOMIC DNA]</scope>
    <source>
        <strain evidence="2">TISTR 932</strain>
    </source>
</reference>